<sequence>MVVPPGFAHNSVGPPAPLSAPFTGPPPTAPSTLPVFPALPMSVQSSTRSSSSTKSRSKGKASVRVGPARASSSFGPLEEVNRLGSIHAPDARERLVLRLTRLQLSREFDVEYLKDFISQVSHLINAFISQLSHHSVADMVRLANSGQISAVRDWFYSLPERVQALSD</sequence>
<feature type="compositionally biased region" description="Pro residues" evidence="1">
    <location>
        <begin position="14"/>
        <end position="29"/>
    </location>
</feature>
<gene>
    <name evidence="2" type="ORF">M427DRAFT_50526</name>
</gene>
<reference evidence="2 3" key="1">
    <citation type="journal article" date="2015" name="Genome Biol. Evol.">
        <title>Phylogenomic analyses indicate that early fungi evolved digesting cell walls of algal ancestors of land plants.</title>
        <authorList>
            <person name="Chang Y."/>
            <person name="Wang S."/>
            <person name="Sekimoto S."/>
            <person name="Aerts A.L."/>
            <person name="Choi C."/>
            <person name="Clum A."/>
            <person name="LaButti K.M."/>
            <person name="Lindquist E.A."/>
            <person name="Yee Ngan C."/>
            <person name="Ohm R.A."/>
            <person name="Salamov A.A."/>
            <person name="Grigoriev I.V."/>
            <person name="Spatafora J.W."/>
            <person name="Berbee M.L."/>
        </authorList>
    </citation>
    <scope>NUCLEOTIDE SEQUENCE [LARGE SCALE GENOMIC DNA]</scope>
    <source>
        <strain evidence="2 3">JEL478</strain>
    </source>
</reference>
<evidence type="ECO:0000256" key="1">
    <source>
        <dbReference type="SAM" id="MobiDB-lite"/>
    </source>
</evidence>
<dbReference type="Proteomes" id="UP000070544">
    <property type="component" value="Unassembled WGS sequence"/>
</dbReference>
<name>A0A139B042_GONPJ</name>
<protein>
    <submittedName>
        <fullName evidence="2">Uncharacterized protein</fullName>
    </submittedName>
</protein>
<accession>A0A139B042</accession>
<keyword evidence="3" id="KW-1185">Reference proteome</keyword>
<feature type="region of interest" description="Disordered" evidence="1">
    <location>
        <begin position="1"/>
        <end position="72"/>
    </location>
</feature>
<organism evidence="2 3">
    <name type="scientific">Gonapodya prolifera (strain JEL478)</name>
    <name type="common">Monoblepharis prolifera</name>
    <dbReference type="NCBI Taxonomy" id="1344416"/>
    <lineage>
        <taxon>Eukaryota</taxon>
        <taxon>Fungi</taxon>
        <taxon>Fungi incertae sedis</taxon>
        <taxon>Chytridiomycota</taxon>
        <taxon>Chytridiomycota incertae sedis</taxon>
        <taxon>Monoblepharidomycetes</taxon>
        <taxon>Monoblepharidales</taxon>
        <taxon>Gonapodyaceae</taxon>
        <taxon>Gonapodya</taxon>
    </lineage>
</organism>
<dbReference type="AlphaFoldDB" id="A0A139B042"/>
<proteinExistence type="predicted"/>
<evidence type="ECO:0000313" key="2">
    <source>
        <dbReference type="EMBL" id="KXS22173.1"/>
    </source>
</evidence>
<feature type="compositionally biased region" description="Low complexity" evidence="1">
    <location>
        <begin position="45"/>
        <end position="54"/>
    </location>
</feature>
<evidence type="ECO:0000313" key="3">
    <source>
        <dbReference type="Proteomes" id="UP000070544"/>
    </source>
</evidence>
<dbReference type="EMBL" id="KQ965731">
    <property type="protein sequence ID" value="KXS22173.1"/>
    <property type="molecule type" value="Genomic_DNA"/>
</dbReference>